<reference evidence="10 11" key="1">
    <citation type="journal article" date="2017" name="Front. Microbiol.">
        <title>Phaeobacter piscinae sp. nov., a species of the Roseobacter group and potential aquaculture probiont.</title>
        <authorList>
            <person name="Sonnenschein E.C."/>
            <person name="Phippen C.B.W."/>
            <person name="Nielsen K.F."/>
            <person name="Mateiu R.V."/>
            <person name="Melchiorsen J."/>
            <person name="Gram L."/>
            <person name="Overmann J."/>
            <person name="Freese H.M."/>
        </authorList>
    </citation>
    <scope>NUCLEOTIDE SEQUENCE [LARGE SCALE GENOMIC DNA]</scope>
    <source>
        <strain evidence="10 11">P13</strain>
    </source>
</reference>
<dbReference type="GO" id="GO:0032790">
    <property type="term" value="P:ribosome disassembly"/>
    <property type="evidence" value="ECO:0007669"/>
    <property type="project" value="TreeGrafter"/>
</dbReference>
<dbReference type="Proteomes" id="UP000218606">
    <property type="component" value="Chromosome"/>
</dbReference>
<evidence type="ECO:0000256" key="1">
    <source>
        <dbReference type="ARBA" id="ARBA00005870"/>
    </source>
</evidence>
<protein>
    <recommendedName>
        <fullName evidence="2 8">Elongation factor G</fullName>
        <shortName evidence="8">EF-G</shortName>
    </recommendedName>
</protein>
<dbReference type="HAMAP" id="MF_00054_B">
    <property type="entry name" value="EF_G_EF_2_B"/>
    <property type="match status" value="1"/>
</dbReference>
<dbReference type="NCBIfam" id="TIGR00231">
    <property type="entry name" value="small_GTP"/>
    <property type="match status" value="1"/>
</dbReference>
<dbReference type="GO" id="GO:0005737">
    <property type="term" value="C:cytoplasm"/>
    <property type="evidence" value="ECO:0007669"/>
    <property type="project" value="UniProtKB-SubCell"/>
</dbReference>
<feature type="domain" description="Tr-type G" evidence="9">
    <location>
        <begin position="8"/>
        <end position="295"/>
    </location>
</feature>
<dbReference type="InterPro" id="IPR035649">
    <property type="entry name" value="EFG_V"/>
</dbReference>
<gene>
    <name evidence="8 10" type="primary">fusA</name>
    <name evidence="10" type="ORF">PhaeoP13_02912</name>
</gene>
<dbReference type="GO" id="GO:0005525">
    <property type="term" value="F:GTP binding"/>
    <property type="evidence" value="ECO:0007669"/>
    <property type="project" value="UniProtKB-UniRule"/>
</dbReference>
<dbReference type="InterPro" id="IPR000795">
    <property type="entry name" value="T_Tr_GTP-bd_dom"/>
</dbReference>
<keyword evidence="8" id="KW-0963">Cytoplasm</keyword>
<keyword evidence="4 8" id="KW-0251">Elongation factor</keyword>
<organism evidence="10 11">
    <name type="scientific">Phaeobacter piscinae</name>
    <dbReference type="NCBI Taxonomy" id="1580596"/>
    <lineage>
        <taxon>Bacteria</taxon>
        <taxon>Pseudomonadati</taxon>
        <taxon>Pseudomonadota</taxon>
        <taxon>Alphaproteobacteria</taxon>
        <taxon>Rhodobacterales</taxon>
        <taxon>Roseobacteraceae</taxon>
        <taxon>Phaeobacter</taxon>
    </lineage>
</organism>
<dbReference type="PRINTS" id="PR00315">
    <property type="entry name" value="ELONGATNFCT"/>
</dbReference>
<dbReference type="InterPro" id="IPR014721">
    <property type="entry name" value="Ribsml_uS5_D2-typ_fold_subgr"/>
</dbReference>
<evidence type="ECO:0000313" key="11">
    <source>
        <dbReference type="Proteomes" id="UP000218606"/>
    </source>
</evidence>
<feature type="binding site" evidence="8">
    <location>
        <begin position="17"/>
        <end position="24"/>
    </location>
    <ligand>
        <name>GTP</name>
        <dbReference type="ChEBI" id="CHEBI:37565"/>
    </ligand>
</feature>
<dbReference type="InterPro" id="IPR047872">
    <property type="entry name" value="EFG_IV"/>
</dbReference>
<evidence type="ECO:0000256" key="7">
    <source>
        <dbReference type="ARBA" id="ARBA00024731"/>
    </source>
</evidence>
<dbReference type="EMBL" id="CP010767">
    <property type="protein sequence ID" value="ATG44813.1"/>
    <property type="molecule type" value="Genomic_DNA"/>
</dbReference>
<dbReference type="PANTHER" id="PTHR43261">
    <property type="entry name" value="TRANSLATION ELONGATION FACTOR G-RELATED"/>
    <property type="match status" value="1"/>
</dbReference>
<dbReference type="CDD" id="cd16262">
    <property type="entry name" value="EFG_III"/>
    <property type="match status" value="1"/>
</dbReference>
<dbReference type="InterPro" id="IPR053905">
    <property type="entry name" value="EF-G-like_DII"/>
</dbReference>
<dbReference type="SUPFAM" id="SSF54980">
    <property type="entry name" value="EF-G C-terminal domain-like"/>
    <property type="match status" value="2"/>
</dbReference>
<dbReference type="GO" id="GO:0003746">
    <property type="term" value="F:translation elongation factor activity"/>
    <property type="evidence" value="ECO:0007669"/>
    <property type="project" value="UniProtKB-UniRule"/>
</dbReference>
<dbReference type="PANTHER" id="PTHR43261:SF1">
    <property type="entry name" value="RIBOSOME-RELEASING FACTOR 2, MITOCHONDRIAL"/>
    <property type="match status" value="1"/>
</dbReference>
<comment type="similarity">
    <text evidence="1 8">Belongs to the TRAFAC class translation factor GTPase superfamily. Classic translation factor GTPase family. EF-G/EF-2 subfamily.</text>
</comment>
<evidence type="ECO:0000313" key="10">
    <source>
        <dbReference type="EMBL" id="ATG44813.1"/>
    </source>
</evidence>
<dbReference type="Pfam" id="PF14492">
    <property type="entry name" value="EFG_III"/>
    <property type="match status" value="1"/>
</dbReference>
<keyword evidence="5 8" id="KW-0648">Protein biosynthesis</keyword>
<dbReference type="FunFam" id="3.40.50.300:FF:000029">
    <property type="entry name" value="Elongation factor G"/>
    <property type="match status" value="1"/>
</dbReference>
<dbReference type="SUPFAM" id="SSF50447">
    <property type="entry name" value="Translation proteins"/>
    <property type="match status" value="1"/>
</dbReference>
<evidence type="ECO:0000256" key="3">
    <source>
        <dbReference type="ARBA" id="ARBA00022741"/>
    </source>
</evidence>
<dbReference type="Gene3D" id="3.30.70.240">
    <property type="match status" value="1"/>
</dbReference>
<dbReference type="InterPro" id="IPR035647">
    <property type="entry name" value="EFG_III/V"/>
</dbReference>
<evidence type="ECO:0000259" key="9">
    <source>
        <dbReference type="PROSITE" id="PS51722"/>
    </source>
</evidence>
<dbReference type="Pfam" id="PF22042">
    <property type="entry name" value="EF-G_D2"/>
    <property type="match status" value="1"/>
</dbReference>
<dbReference type="FunFam" id="2.40.30.10:FF:000006">
    <property type="entry name" value="Elongation factor G"/>
    <property type="match status" value="1"/>
</dbReference>
<dbReference type="Gene3D" id="3.30.70.870">
    <property type="entry name" value="Elongation Factor G (Translational Gtpase), domain 3"/>
    <property type="match status" value="1"/>
</dbReference>
<dbReference type="CDD" id="cd04088">
    <property type="entry name" value="EFG_mtEFG_II"/>
    <property type="match status" value="1"/>
</dbReference>
<dbReference type="CDD" id="cd01434">
    <property type="entry name" value="EFG_mtEFG1_IV"/>
    <property type="match status" value="1"/>
</dbReference>
<dbReference type="Gene3D" id="2.40.30.10">
    <property type="entry name" value="Translation factors"/>
    <property type="match status" value="1"/>
</dbReference>
<dbReference type="FunFam" id="3.30.70.870:FF:000001">
    <property type="entry name" value="Elongation factor G"/>
    <property type="match status" value="1"/>
</dbReference>
<keyword evidence="3 8" id="KW-0547">Nucleotide-binding</keyword>
<dbReference type="RefSeq" id="WP_096872689.1">
    <property type="nucleotide sequence ID" value="NZ_CP010656.1"/>
</dbReference>
<dbReference type="InterPro" id="IPR009000">
    <property type="entry name" value="Transl_B-barrel_sf"/>
</dbReference>
<dbReference type="InterPro" id="IPR009022">
    <property type="entry name" value="EFG_III"/>
</dbReference>
<dbReference type="Gene3D" id="3.30.230.10">
    <property type="match status" value="1"/>
</dbReference>
<dbReference type="FunFam" id="3.30.230.10:FF:000003">
    <property type="entry name" value="Elongation factor G"/>
    <property type="match status" value="1"/>
</dbReference>
<dbReference type="InterPro" id="IPR005225">
    <property type="entry name" value="Small_GTP-bd"/>
</dbReference>
<dbReference type="GO" id="GO:0003924">
    <property type="term" value="F:GTPase activity"/>
    <property type="evidence" value="ECO:0007669"/>
    <property type="project" value="InterPro"/>
</dbReference>
<proteinExistence type="inferred from homology"/>
<dbReference type="CDD" id="cd01886">
    <property type="entry name" value="EF-G"/>
    <property type="match status" value="1"/>
</dbReference>
<dbReference type="Gene3D" id="3.40.50.300">
    <property type="entry name" value="P-loop containing nucleotide triphosphate hydrolases"/>
    <property type="match status" value="1"/>
</dbReference>
<comment type="subcellular location">
    <subcellularLocation>
        <location evidence="8">Cytoplasm</location>
    </subcellularLocation>
</comment>
<evidence type="ECO:0000256" key="2">
    <source>
        <dbReference type="ARBA" id="ARBA00017872"/>
    </source>
</evidence>
<dbReference type="SUPFAM" id="SSF54211">
    <property type="entry name" value="Ribosomal protein S5 domain 2-like"/>
    <property type="match status" value="1"/>
</dbReference>
<dbReference type="NCBIfam" id="NF009381">
    <property type="entry name" value="PRK12740.1-5"/>
    <property type="match status" value="1"/>
</dbReference>
<accession>A0AAN1GTI5</accession>
<dbReference type="PROSITE" id="PS51722">
    <property type="entry name" value="G_TR_2"/>
    <property type="match status" value="1"/>
</dbReference>
<dbReference type="NCBIfam" id="TIGR00484">
    <property type="entry name" value="EF-G"/>
    <property type="match status" value="1"/>
</dbReference>
<dbReference type="InterPro" id="IPR005517">
    <property type="entry name" value="Transl_elong_EFG/EF2_IV"/>
</dbReference>
<name>A0AAN1GTI5_9RHOB</name>
<evidence type="ECO:0000256" key="6">
    <source>
        <dbReference type="ARBA" id="ARBA00023134"/>
    </source>
</evidence>
<dbReference type="InterPro" id="IPR000640">
    <property type="entry name" value="EFG_V-like"/>
</dbReference>
<dbReference type="SMART" id="SM00838">
    <property type="entry name" value="EFG_C"/>
    <property type="match status" value="1"/>
</dbReference>
<evidence type="ECO:0000256" key="8">
    <source>
        <dbReference type="HAMAP-Rule" id="MF_00054"/>
    </source>
</evidence>
<dbReference type="InterPro" id="IPR041095">
    <property type="entry name" value="EFG_II"/>
</dbReference>
<dbReference type="GO" id="GO:0097216">
    <property type="term" value="F:guanosine tetraphosphate binding"/>
    <property type="evidence" value="ECO:0007669"/>
    <property type="project" value="UniProtKB-ARBA"/>
</dbReference>
<dbReference type="InterPro" id="IPR031157">
    <property type="entry name" value="G_TR_CS"/>
</dbReference>
<dbReference type="InterPro" id="IPR027417">
    <property type="entry name" value="P-loop_NTPase"/>
</dbReference>
<dbReference type="CDD" id="cd03713">
    <property type="entry name" value="EFG_mtEFG_C"/>
    <property type="match status" value="1"/>
</dbReference>
<evidence type="ECO:0000256" key="4">
    <source>
        <dbReference type="ARBA" id="ARBA00022768"/>
    </source>
</evidence>
<dbReference type="FunFam" id="3.30.70.240:FF:000001">
    <property type="entry name" value="Elongation factor G"/>
    <property type="match status" value="1"/>
</dbReference>
<comment type="function">
    <text evidence="7 8">Catalyzes the GTP-dependent ribosomal translocation step during translation elongation. During this step, the ribosome changes from the pre-translocational (PRE) to the post-translocational (POST) state as the newly formed A-site-bound peptidyl-tRNA and P-site-bound deacylated tRNA move to the P and E sites, respectively. Catalyzes the coordinated movement of the two tRNA molecules, the mRNA and conformational changes in the ribosome.</text>
</comment>
<dbReference type="InterPro" id="IPR020568">
    <property type="entry name" value="Ribosomal_Su5_D2-typ_SF"/>
</dbReference>
<dbReference type="Pfam" id="PF00679">
    <property type="entry name" value="EFG_C"/>
    <property type="match status" value="1"/>
</dbReference>
<dbReference type="Pfam" id="PF03764">
    <property type="entry name" value="EFG_IV"/>
    <property type="match status" value="1"/>
</dbReference>
<dbReference type="SUPFAM" id="SSF52540">
    <property type="entry name" value="P-loop containing nucleoside triphosphate hydrolases"/>
    <property type="match status" value="1"/>
</dbReference>
<dbReference type="AlphaFoldDB" id="A0AAN1GTI5"/>
<evidence type="ECO:0000256" key="5">
    <source>
        <dbReference type="ARBA" id="ARBA00022917"/>
    </source>
</evidence>
<sequence>MAREYPLELYRNFGIMAHIDAGKTTCSERILYYTGKSHNIGEVHDGAATMDWMEQEQERGITITSAATTTFWERTEDGETADSPKHRLNIIDTPGHVDFTIEVERSLAVLDGAVCVLDANAGVEPQTETVWRQADRYKVPRMVFVNKMDKIGADFFNCVNMIEDRTGARAVPVGIPIGAETELEGLVDLVNMEEWLWQGEDLGASWIKAPIRDSLKDMADEWRGKMIEAAVEQDDAAMENYLMDGAEPDVATLRALLRKGTLALDFVPVLGGSAFKNKGVQPLLNAVIDYLPSPLDVVDYMGFKPGDETETRDIARRADDEMAFSGLAFKIMNDPFVGSLTFTRIYSGVLNKGDTLLNSTKGRKERVGRMMMMHSNDREEITEAFAGDIIALAGLKDTTTGDTLCAVNDPVVLETMTFPDPVIEIAVEPKTKADQEKMSQGLQRLAAEDPSFRVETDIESGQTIMKGMGELHLDILVDRLKREFKVEANIGAPQVAYRETIGHEVEHTYTHKKQSGGSGQFGEVKMIISPTEPGEGYSFESRIVGGAVPKEYIPGVEKGVQSVMDSGPLAGFPVIDFKVALIDGKFHDVDSSVLAFEIAARMCMREGMRKAGAKMLEPIMKVEVITPEDYTGGIIGDLTSRRGQVTGQEPRGNAIAIDAFVPLANMFGYINTLRSMSSGRAQFTMQFDHYDPVPQNISDEIQAKFA</sequence>
<dbReference type="PROSITE" id="PS00301">
    <property type="entry name" value="G_TR_1"/>
    <property type="match status" value="1"/>
</dbReference>
<dbReference type="SMART" id="SM00889">
    <property type="entry name" value="EFG_IV"/>
    <property type="match status" value="1"/>
</dbReference>
<feature type="binding site" evidence="8">
    <location>
        <begin position="92"/>
        <end position="96"/>
    </location>
    <ligand>
        <name>GTP</name>
        <dbReference type="ChEBI" id="CHEBI:37565"/>
    </ligand>
</feature>
<dbReference type="InterPro" id="IPR004540">
    <property type="entry name" value="Transl_elong_EFG/EF2"/>
</dbReference>
<dbReference type="Pfam" id="PF00009">
    <property type="entry name" value="GTP_EFTU"/>
    <property type="match status" value="1"/>
</dbReference>
<feature type="binding site" evidence="8">
    <location>
        <begin position="146"/>
        <end position="149"/>
    </location>
    <ligand>
        <name>GTP</name>
        <dbReference type="ChEBI" id="CHEBI:37565"/>
    </ligand>
</feature>
<keyword evidence="6 8" id="KW-0342">GTP-binding</keyword>